<organism evidence="5 6">
    <name type="scientific">Conexibacter woesei (strain DSM 14684 / CCUG 47730 / CIP 108061 / JCM 11494 / NBRC 100937 / ID131577)</name>
    <dbReference type="NCBI Taxonomy" id="469383"/>
    <lineage>
        <taxon>Bacteria</taxon>
        <taxon>Bacillati</taxon>
        <taxon>Actinomycetota</taxon>
        <taxon>Thermoleophilia</taxon>
        <taxon>Solirubrobacterales</taxon>
        <taxon>Conexibacteraceae</taxon>
        <taxon>Conexibacter</taxon>
    </lineage>
</organism>
<reference evidence="6" key="2">
    <citation type="submission" date="2010-01" db="EMBL/GenBank/DDBJ databases">
        <title>The complete genome of Conexibacter woesei DSM 14684.</title>
        <authorList>
            <consortium name="US DOE Joint Genome Institute (JGI-PGF)"/>
            <person name="Lucas S."/>
            <person name="Copeland A."/>
            <person name="Lapidus A."/>
            <person name="Glavina del Rio T."/>
            <person name="Dalin E."/>
            <person name="Tice H."/>
            <person name="Bruce D."/>
            <person name="Goodwin L."/>
            <person name="Pitluck S."/>
            <person name="Kyrpides N."/>
            <person name="Mavromatis K."/>
            <person name="Ivanova N."/>
            <person name="Mikhailova N."/>
            <person name="Chertkov O."/>
            <person name="Brettin T."/>
            <person name="Detter J.C."/>
            <person name="Han C."/>
            <person name="Larimer F."/>
            <person name="Land M."/>
            <person name="Hauser L."/>
            <person name="Markowitz V."/>
            <person name="Cheng J.-F."/>
            <person name="Hugenholtz P."/>
            <person name="Woyke T."/>
            <person name="Wu D."/>
            <person name="Pukall R."/>
            <person name="Steenblock K."/>
            <person name="Schneider S."/>
            <person name="Klenk H.-P."/>
            <person name="Eisen J.A."/>
        </authorList>
    </citation>
    <scope>NUCLEOTIDE SEQUENCE [LARGE SCALE GENOMIC DNA]</scope>
    <source>
        <strain evidence="6">DSM 14684 / CIP 108061 / JCM 11494 / NBRC 100937 / ID131577</strain>
    </source>
</reference>
<dbReference type="Gene3D" id="2.40.50.100">
    <property type="match status" value="1"/>
</dbReference>
<dbReference type="InterPro" id="IPR008995">
    <property type="entry name" value="Mo/tungstate-bd_C_term_dom"/>
</dbReference>
<dbReference type="SUPFAM" id="SSF46955">
    <property type="entry name" value="Putative DNA-binding domain"/>
    <property type="match status" value="1"/>
</dbReference>
<dbReference type="InterPro" id="IPR000551">
    <property type="entry name" value="MerR-type_HTH_dom"/>
</dbReference>
<dbReference type="GO" id="GO:0006355">
    <property type="term" value="P:regulation of DNA-templated transcription"/>
    <property type="evidence" value="ECO:0007669"/>
    <property type="project" value="InterPro"/>
</dbReference>
<evidence type="ECO:0000259" key="4">
    <source>
        <dbReference type="PROSITE" id="PS51866"/>
    </source>
</evidence>
<dbReference type="InterPro" id="IPR009061">
    <property type="entry name" value="DNA-bd_dom_put_sf"/>
</dbReference>
<dbReference type="NCBIfam" id="TIGR01764">
    <property type="entry name" value="excise"/>
    <property type="match status" value="1"/>
</dbReference>
<evidence type="ECO:0000313" key="5">
    <source>
        <dbReference type="EMBL" id="ADB51883.1"/>
    </source>
</evidence>
<dbReference type="InterPro" id="IPR004606">
    <property type="entry name" value="Mop_domain"/>
</dbReference>
<dbReference type="eggNOG" id="COG2452">
    <property type="taxonomic scope" value="Bacteria"/>
</dbReference>
<sequence precursor="true">MLRQMARSGTPLTIGEAAQALGVSADTLRRWDRDGRLRTVRDARNHRLVPRAEVERLSARPRRHRTGTPLSARNRFPGVIRSVEVDGVMALVEIEAGPFLVTAAVTRDSVEEMGLAPGMHATARVKATSVMIEDGGGR</sequence>
<dbReference type="AlphaFoldDB" id="D3EZB8"/>
<accession>D3EZB8</accession>
<keyword evidence="1 2" id="KW-0500">Molybdenum</keyword>
<dbReference type="InterPro" id="IPR005116">
    <property type="entry name" value="Transp-assoc_OB_typ1"/>
</dbReference>
<dbReference type="SMART" id="SM00422">
    <property type="entry name" value="HTH_MERR"/>
    <property type="match status" value="1"/>
</dbReference>
<dbReference type="SUPFAM" id="SSF50331">
    <property type="entry name" value="MOP-like"/>
    <property type="match status" value="1"/>
</dbReference>
<dbReference type="Pfam" id="PF03459">
    <property type="entry name" value="TOBE"/>
    <property type="match status" value="1"/>
</dbReference>
<dbReference type="HOGENOM" id="CLU_107520_1_0_11"/>
<evidence type="ECO:0000313" key="6">
    <source>
        <dbReference type="Proteomes" id="UP000008229"/>
    </source>
</evidence>
<dbReference type="Proteomes" id="UP000008229">
    <property type="component" value="Chromosome"/>
</dbReference>
<dbReference type="eggNOG" id="COG3585">
    <property type="taxonomic scope" value="Bacteria"/>
</dbReference>
<dbReference type="EMBL" id="CP001854">
    <property type="protein sequence ID" value="ADB51883.1"/>
    <property type="molecule type" value="Genomic_DNA"/>
</dbReference>
<gene>
    <name evidence="5" type="ordered locus">Cwoe_3465</name>
</gene>
<dbReference type="Gene3D" id="1.10.1660.10">
    <property type="match status" value="1"/>
</dbReference>
<reference evidence="5 6" key="1">
    <citation type="journal article" date="2010" name="Stand. Genomic Sci.">
        <title>Complete genome sequence of Conexibacter woesei type strain (ID131577).</title>
        <authorList>
            <person name="Pukall R."/>
            <person name="Lapidus A."/>
            <person name="Glavina Del Rio T."/>
            <person name="Copeland A."/>
            <person name="Tice H."/>
            <person name="Cheng J.-F."/>
            <person name="Lucas S."/>
            <person name="Chen F."/>
            <person name="Nolan M."/>
            <person name="Bruce D."/>
            <person name="Goodwin L."/>
            <person name="Pitluck S."/>
            <person name="Mavromatis K."/>
            <person name="Ivanova N."/>
            <person name="Ovchinnikova G."/>
            <person name="Pati A."/>
            <person name="Chen A."/>
            <person name="Palaniappan K."/>
            <person name="Land M."/>
            <person name="Hauser L."/>
            <person name="Chang Y.-J."/>
            <person name="Jeffries C.D."/>
            <person name="Chain P."/>
            <person name="Meincke L."/>
            <person name="Sims D."/>
            <person name="Brettin T."/>
            <person name="Detter J.C."/>
            <person name="Rohde M."/>
            <person name="Goeker M."/>
            <person name="Bristow J."/>
            <person name="Eisen J.A."/>
            <person name="Markowitz V."/>
            <person name="Kyrpides N.C."/>
            <person name="Klenk H.-P."/>
            <person name="Hugenholtz P."/>
        </authorList>
    </citation>
    <scope>NUCLEOTIDE SEQUENCE [LARGE SCALE GENOMIC DNA]</scope>
    <source>
        <strain evidence="6">DSM 14684 / CIP 108061 / JCM 11494 / NBRC 100937 / ID131577</strain>
    </source>
</reference>
<dbReference type="InterPro" id="IPR010093">
    <property type="entry name" value="SinI_DNA-bd"/>
</dbReference>
<dbReference type="PROSITE" id="PS50937">
    <property type="entry name" value="HTH_MERR_2"/>
    <property type="match status" value="1"/>
</dbReference>
<evidence type="ECO:0000256" key="2">
    <source>
        <dbReference type="PROSITE-ProRule" id="PRU01213"/>
    </source>
</evidence>
<keyword evidence="6" id="KW-1185">Reference proteome</keyword>
<dbReference type="KEGG" id="cwo:Cwoe_3465"/>
<proteinExistence type="predicted"/>
<dbReference type="GO" id="GO:0015689">
    <property type="term" value="P:molybdate ion transport"/>
    <property type="evidence" value="ECO:0007669"/>
    <property type="project" value="InterPro"/>
</dbReference>
<dbReference type="Pfam" id="PF00376">
    <property type="entry name" value="MerR"/>
    <property type="match status" value="1"/>
</dbReference>
<dbReference type="GO" id="GO:0003677">
    <property type="term" value="F:DNA binding"/>
    <property type="evidence" value="ECO:0007669"/>
    <property type="project" value="InterPro"/>
</dbReference>
<name>D3EZB8_CONWI</name>
<feature type="domain" description="Mop" evidence="4">
    <location>
        <begin position="69"/>
        <end position="134"/>
    </location>
</feature>
<feature type="domain" description="HTH merR-type" evidence="3">
    <location>
        <begin position="11"/>
        <end position="79"/>
    </location>
</feature>
<dbReference type="PROSITE" id="PS51866">
    <property type="entry name" value="MOP"/>
    <property type="match status" value="1"/>
</dbReference>
<evidence type="ECO:0000256" key="1">
    <source>
        <dbReference type="ARBA" id="ARBA00022505"/>
    </source>
</evidence>
<evidence type="ECO:0000259" key="3">
    <source>
        <dbReference type="PROSITE" id="PS50937"/>
    </source>
</evidence>
<protein>
    <submittedName>
        <fullName evidence="5">DNA binding domain protein, excisionase family</fullName>
    </submittedName>
</protein>
<dbReference type="STRING" id="469383.Cwoe_3465"/>
<dbReference type="CDD" id="cd04762">
    <property type="entry name" value="HTH_MerR-trunc"/>
    <property type="match status" value="1"/>
</dbReference>